<dbReference type="Pfam" id="PF10374">
    <property type="entry name" value="EST1"/>
    <property type="match status" value="1"/>
</dbReference>
<dbReference type="AlphaFoldDB" id="A0A1Y1Y7C1"/>
<evidence type="ECO:0000313" key="7">
    <source>
        <dbReference type="EMBL" id="ORX93911.1"/>
    </source>
</evidence>
<evidence type="ECO:0000256" key="1">
    <source>
        <dbReference type="ARBA" id="ARBA00004123"/>
    </source>
</evidence>
<dbReference type="SUPFAM" id="SSF48452">
    <property type="entry name" value="TPR-like"/>
    <property type="match status" value="1"/>
</dbReference>
<feature type="compositionally biased region" description="Basic and acidic residues" evidence="5">
    <location>
        <begin position="120"/>
        <end position="139"/>
    </location>
</feature>
<name>A0A1Y1Y7C1_9FUNG</name>
<dbReference type="PANTHER" id="PTHR15696:SF0">
    <property type="entry name" value="TELOMERASE-BINDING PROTEIN EST1A"/>
    <property type="match status" value="1"/>
</dbReference>
<dbReference type="CDD" id="cd09880">
    <property type="entry name" value="PIN_Smg5-6-like"/>
    <property type="match status" value="1"/>
</dbReference>
<evidence type="ECO:0000256" key="4">
    <source>
        <dbReference type="ARBA" id="ARBA00023242"/>
    </source>
</evidence>
<feature type="compositionally biased region" description="Basic and acidic residues" evidence="5">
    <location>
        <begin position="174"/>
        <end position="189"/>
    </location>
</feature>
<feature type="region of interest" description="Disordered" evidence="5">
    <location>
        <begin position="1"/>
        <end position="194"/>
    </location>
</feature>
<dbReference type="InParanoid" id="A0A1Y1Y7C1"/>
<dbReference type="SMART" id="SM00670">
    <property type="entry name" value="PINc"/>
    <property type="match status" value="1"/>
</dbReference>
<dbReference type="InterPro" id="IPR002716">
    <property type="entry name" value="PIN_dom"/>
</dbReference>
<feature type="domain" description="PIN" evidence="6">
    <location>
        <begin position="891"/>
        <end position="1036"/>
    </location>
</feature>
<dbReference type="InterPro" id="IPR045153">
    <property type="entry name" value="Est1/Ebs1-like"/>
</dbReference>
<sequence length="1065" mass="123894">MEEHNIPRERPLLLDEAESASAGRDKKNQSSSSGRKRGEKSARVNKNKKSQVRSATPPTNDTSKERSQPQKMTGNEAFPTKQKTAGIVEIGHASLEDLRKPPQKTLKKKPSRSNTKQKKNPRELDFEDKEVFSRGEKKGNVARLWAPDSQPIPHSNKKADEPPQQTTQPVAQAKPRETNRQAPERKEESPSPLQKYYGELKKLEQQVERYAEKVQYPDEWKKVQAFHNRLVSYYQKVIALDFEFSLKHDIEQKMWKLGFYCIIEKFRKLLQSDQDLEWNKRHLVDVFQTFLNHSGRNYANYLNRIQRNLRRYYESAEEHGQKRINQYKQSYHRSITFLGDIARYKAMYSGTRSKNWTLARAIYTKATALSPNNGKSYNQMAIISTYEKNTFDTIYFYYRSLSVPHPFIGARESLAIIFEQNRQRLFEQVGSKQQIEKLSATVRKKADKELFKSNGEGLQLLFDIFIRIQGILFTKISMETLPELRSLFLYLFKHTLNHKFGFTSIMNNEIVLKMELMNFFILYGVPVTEPPDFSSKDTMAFVTTFGFLLDFSLLIMESCGEELRNLDQLVSLVEDLASNERLMYFLQYMALLYKWLVSNVESWSWIIDIYDNDLIASTHQEFPQVFRRFWDRLAHVANALKKLSSLFDDNLLNEYDNLETQLLPESEFINGFAPLCESPPSNNHLYLESLSDLFAPFESADSESSEASDSDASEPSYEKVDSSERNSERLQIRVLSILRSLDYLAVITTPQVFRYDSFASKFESSLIDPLDSLQTRPRPTKTVHRVISLDITKPKPVEKNGSDHFSEEEEAEEEEEEKIDELEALNEMVEEIRKEIHSKISLESDDSSNDTIDHLKARKDELLRLTELHSRMQLEDSRKSAHRIRLKANYTIVIFDTNNFVSELRLIQRLHRTQKFVISVPLVVFTELEGLKKNTKSTLGPKAQRALEWLESEFLQQRAQSKSYLRAQTSKGNFLRDITLRNEVWYEQGESMNISARNAINDDIILQCCLYFIQNDQEPGHHNPVVLVTNDVNMRLKGYAKYVPVATVVEFRKRLRMDCGINISR</sequence>
<feature type="compositionally biased region" description="Basic residues" evidence="5">
    <location>
        <begin position="101"/>
        <end position="119"/>
    </location>
</feature>
<protein>
    <recommendedName>
        <fullName evidence="6">PIN domain-containing protein</fullName>
    </recommendedName>
</protein>
<feature type="compositionally biased region" description="Basic residues" evidence="5">
    <location>
        <begin position="34"/>
        <end position="51"/>
    </location>
</feature>
<feature type="compositionally biased region" description="Polar residues" evidence="5">
    <location>
        <begin position="52"/>
        <end position="61"/>
    </location>
</feature>
<accession>A0A1Y1Y7C1</accession>
<feature type="compositionally biased region" description="Basic and acidic residues" evidence="5">
    <location>
        <begin position="794"/>
        <end position="805"/>
    </location>
</feature>
<comment type="caution">
    <text evidence="7">The sequence shown here is derived from an EMBL/GenBank/DDBJ whole genome shotgun (WGS) entry which is preliminary data.</text>
</comment>
<dbReference type="Pfam" id="PF13638">
    <property type="entry name" value="PIN_4"/>
    <property type="match status" value="1"/>
</dbReference>
<dbReference type="STRING" id="1314790.A0A1Y1Y7C1"/>
<dbReference type="GO" id="GO:0005697">
    <property type="term" value="C:telomerase holoenzyme complex"/>
    <property type="evidence" value="ECO:0007669"/>
    <property type="project" value="TreeGrafter"/>
</dbReference>
<dbReference type="InterPro" id="IPR019458">
    <property type="entry name" value="Est1-like_N"/>
</dbReference>
<reference evidence="7 8" key="1">
    <citation type="submission" date="2016-07" db="EMBL/GenBank/DDBJ databases">
        <title>Pervasive Adenine N6-methylation of Active Genes in Fungi.</title>
        <authorList>
            <consortium name="DOE Joint Genome Institute"/>
            <person name="Mondo S.J."/>
            <person name="Dannebaum R.O."/>
            <person name="Kuo R.C."/>
            <person name="Labutti K."/>
            <person name="Haridas S."/>
            <person name="Kuo A."/>
            <person name="Salamov A."/>
            <person name="Ahrendt S.R."/>
            <person name="Lipzen A."/>
            <person name="Sullivan W."/>
            <person name="Andreopoulos W.B."/>
            <person name="Clum A."/>
            <person name="Lindquist E."/>
            <person name="Daum C."/>
            <person name="Ramamoorthy G.K."/>
            <person name="Gryganskyi A."/>
            <person name="Culley D."/>
            <person name="Magnuson J.K."/>
            <person name="James T.Y."/>
            <person name="O'Malley M.A."/>
            <person name="Stajich J.E."/>
            <person name="Spatafora J.W."/>
            <person name="Visel A."/>
            <person name="Grigoriev I.V."/>
        </authorList>
    </citation>
    <scope>NUCLEOTIDE SEQUENCE [LARGE SCALE GENOMIC DNA]</scope>
    <source>
        <strain evidence="7 8">CBS 931.73</strain>
    </source>
</reference>
<evidence type="ECO:0000256" key="2">
    <source>
        <dbReference type="ARBA" id="ARBA00004496"/>
    </source>
</evidence>
<dbReference type="GO" id="GO:0042162">
    <property type="term" value="F:telomeric DNA binding"/>
    <property type="evidence" value="ECO:0007669"/>
    <property type="project" value="TreeGrafter"/>
</dbReference>
<dbReference type="InterPro" id="IPR018834">
    <property type="entry name" value="DNA/RNA-bd_Est1-type"/>
</dbReference>
<dbReference type="Gene3D" id="3.40.50.1010">
    <property type="entry name" value="5'-nuclease"/>
    <property type="match status" value="1"/>
</dbReference>
<dbReference type="SUPFAM" id="SSF88723">
    <property type="entry name" value="PIN domain-like"/>
    <property type="match status" value="1"/>
</dbReference>
<dbReference type="GO" id="GO:0005737">
    <property type="term" value="C:cytoplasm"/>
    <property type="evidence" value="ECO:0007669"/>
    <property type="project" value="UniProtKB-SubCell"/>
</dbReference>
<dbReference type="Pfam" id="PF10373">
    <property type="entry name" value="EST1_DNA_bind"/>
    <property type="match status" value="1"/>
</dbReference>
<dbReference type="GO" id="GO:0070034">
    <property type="term" value="F:telomerase RNA binding"/>
    <property type="evidence" value="ECO:0007669"/>
    <property type="project" value="TreeGrafter"/>
</dbReference>
<evidence type="ECO:0000256" key="5">
    <source>
        <dbReference type="SAM" id="MobiDB-lite"/>
    </source>
</evidence>
<proteinExistence type="predicted"/>
<feature type="region of interest" description="Disordered" evidence="5">
    <location>
        <begin position="794"/>
        <end position="817"/>
    </location>
</feature>
<dbReference type="InterPro" id="IPR029060">
    <property type="entry name" value="PIN-like_dom_sf"/>
</dbReference>
<feature type="compositionally biased region" description="Acidic residues" evidence="5">
    <location>
        <begin position="702"/>
        <end position="712"/>
    </location>
</feature>
<keyword evidence="3" id="KW-0963">Cytoplasm</keyword>
<dbReference type="Gene3D" id="1.25.40.10">
    <property type="entry name" value="Tetratricopeptide repeat domain"/>
    <property type="match status" value="1"/>
</dbReference>
<dbReference type="Proteomes" id="UP000193498">
    <property type="component" value="Unassembled WGS sequence"/>
</dbReference>
<dbReference type="EMBL" id="MCFE01000219">
    <property type="protein sequence ID" value="ORX93911.1"/>
    <property type="molecule type" value="Genomic_DNA"/>
</dbReference>
<feature type="region of interest" description="Disordered" evidence="5">
    <location>
        <begin position="702"/>
        <end position="724"/>
    </location>
</feature>
<dbReference type="InterPro" id="IPR011990">
    <property type="entry name" value="TPR-like_helical_dom_sf"/>
</dbReference>
<dbReference type="OrthoDB" id="2017974at2759"/>
<keyword evidence="4" id="KW-0539">Nucleus</keyword>
<comment type="subcellular location">
    <subcellularLocation>
        <location evidence="2">Cytoplasm</location>
    </subcellularLocation>
    <subcellularLocation>
        <location evidence="1">Nucleus</location>
    </subcellularLocation>
</comment>
<organism evidence="7 8">
    <name type="scientific">Basidiobolus meristosporus CBS 931.73</name>
    <dbReference type="NCBI Taxonomy" id="1314790"/>
    <lineage>
        <taxon>Eukaryota</taxon>
        <taxon>Fungi</taxon>
        <taxon>Fungi incertae sedis</taxon>
        <taxon>Zoopagomycota</taxon>
        <taxon>Entomophthoromycotina</taxon>
        <taxon>Basidiobolomycetes</taxon>
        <taxon>Basidiobolales</taxon>
        <taxon>Basidiobolaceae</taxon>
        <taxon>Basidiobolus</taxon>
    </lineage>
</organism>
<feature type="compositionally biased region" description="Basic and acidic residues" evidence="5">
    <location>
        <begin position="1"/>
        <end position="13"/>
    </location>
</feature>
<feature type="compositionally biased region" description="Acidic residues" evidence="5">
    <location>
        <begin position="806"/>
        <end position="817"/>
    </location>
</feature>
<dbReference type="GO" id="GO:0000184">
    <property type="term" value="P:nuclear-transcribed mRNA catabolic process, nonsense-mediated decay"/>
    <property type="evidence" value="ECO:0007669"/>
    <property type="project" value="TreeGrafter"/>
</dbReference>
<evidence type="ECO:0000256" key="3">
    <source>
        <dbReference type="ARBA" id="ARBA00022490"/>
    </source>
</evidence>
<evidence type="ECO:0000259" key="6">
    <source>
        <dbReference type="SMART" id="SM00670"/>
    </source>
</evidence>
<gene>
    <name evidence="7" type="ORF">K493DRAFT_33230</name>
</gene>
<dbReference type="GO" id="GO:0004540">
    <property type="term" value="F:RNA nuclease activity"/>
    <property type="evidence" value="ECO:0007669"/>
    <property type="project" value="UniProtKB-ARBA"/>
</dbReference>
<evidence type="ECO:0000313" key="8">
    <source>
        <dbReference type="Proteomes" id="UP000193498"/>
    </source>
</evidence>
<keyword evidence="8" id="KW-1185">Reference proteome</keyword>
<dbReference type="PANTHER" id="PTHR15696">
    <property type="entry name" value="SMG-7 SUPPRESSOR WITH MORPHOLOGICAL EFFECT ON GENITALIA PROTEIN 7"/>
    <property type="match status" value="1"/>
</dbReference>